<gene>
    <name evidence="2" type="ORF">GCM10023307_25260</name>
</gene>
<dbReference type="EMBL" id="BAABJE010000014">
    <property type="protein sequence ID" value="GAA4798177.1"/>
    <property type="molecule type" value="Genomic_DNA"/>
</dbReference>
<evidence type="ECO:0000313" key="2">
    <source>
        <dbReference type="EMBL" id="GAA4798177.1"/>
    </source>
</evidence>
<feature type="chain" id="PRO_5045864837" evidence="1">
    <location>
        <begin position="28"/>
        <end position="162"/>
    </location>
</feature>
<protein>
    <submittedName>
        <fullName evidence="2">Uncharacterized protein</fullName>
    </submittedName>
</protein>
<dbReference type="RefSeq" id="WP_345303698.1">
    <property type="nucleotide sequence ID" value="NZ_BAABJE010000014.1"/>
</dbReference>
<keyword evidence="3" id="KW-1185">Reference proteome</keyword>
<dbReference type="Proteomes" id="UP001499959">
    <property type="component" value="Unassembled WGS sequence"/>
</dbReference>
<evidence type="ECO:0000256" key="1">
    <source>
        <dbReference type="SAM" id="SignalP"/>
    </source>
</evidence>
<reference evidence="3" key="1">
    <citation type="journal article" date="2019" name="Int. J. Syst. Evol. Microbiol.">
        <title>The Global Catalogue of Microorganisms (GCM) 10K type strain sequencing project: providing services to taxonomists for standard genome sequencing and annotation.</title>
        <authorList>
            <consortium name="The Broad Institute Genomics Platform"/>
            <consortium name="The Broad Institute Genome Sequencing Center for Infectious Disease"/>
            <person name="Wu L."/>
            <person name="Ma J."/>
        </authorList>
    </citation>
    <scope>NUCLEOTIDE SEQUENCE [LARGE SCALE GENOMIC DNA]</scope>
    <source>
        <strain evidence="3">JCM 18204</strain>
    </source>
</reference>
<organism evidence="2 3">
    <name type="scientific">Lysobacter hankyongensis</name>
    <dbReference type="NCBI Taxonomy" id="1176535"/>
    <lineage>
        <taxon>Bacteria</taxon>
        <taxon>Pseudomonadati</taxon>
        <taxon>Pseudomonadota</taxon>
        <taxon>Gammaproteobacteria</taxon>
        <taxon>Lysobacterales</taxon>
        <taxon>Lysobacteraceae</taxon>
        <taxon>Lysobacter</taxon>
    </lineage>
</organism>
<accession>A0ABP9BRG7</accession>
<comment type="caution">
    <text evidence="2">The sequence shown here is derived from an EMBL/GenBank/DDBJ whole genome shotgun (WGS) entry which is preliminary data.</text>
</comment>
<feature type="signal peptide" evidence="1">
    <location>
        <begin position="1"/>
        <end position="27"/>
    </location>
</feature>
<name>A0ABP9BRG7_9GAMM</name>
<sequence length="162" mass="17607">MSSFVRNTLSASMLLVAAVAFAPAAQAEDASVKSRLDSQGIKYEVDQDGDYKVTYNYSKEGRTQLVFVSGKTESVAGFTIREVFSPAARVEKDGINGAKALEMLAESRKNKFGSWEIGGDVLYFVIKLPDNVSAKQLEAAMDIAAETADDMEIEFSGDRDDL</sequence>
<proteinExistence type="predicted"/>
<keyword evidence="1" id="KW-0732">Signal</keyword>
<evidence type="ECO:0000313" key="3">
    <source>
        <dbReference type="Proteomes" id="UP001499959"/>
    </source>
</evidence>